<dbReference type="SUPFAM" id="SSF55785">
    <property type="entry name" value="PYP-like sensor domain (PAS domain)"/>
    <property type="match status" value="2"/>
</dbReference>
<evidence type="ECO:0000256" key="3">
    <source>
        <dbReference type="ARBA" id="ARBA00012438"/>
    </source>
</evidence>
<accession>A0A6J4J748</accession>
<dbReference type="GO" id="GO:0030295">
    <property type="term" value="F:protein kinase activator activity"/>
    <property type="evidence" value="ECO:0007669"/>
    <property type="project" value="TreeGrafter"/>
</dbReference>
<dbReference type="CDD" id="cd00082">
    <property type="entry name" value="HisKA"/>
    <property type="match status" value="1"/>
</dbReference>
<feature type="domain" description="PAS" evidence="15">
    <location>
        <begin position="200"/>
        <end position="270"/>
    </location>
</feature>
<dbReference type="PROSITE" id="PS50109">
    <property type="entry name" value="HIS_KIN"/>
    <property type="match status" value="1"/>
</dbReference>
<dbReference type="PROSITE" id="PS50113">
    <property type="entry name" value="PAC"/>
    <property type="match status" value="2"/>
</dbReference>
<organism evidence="17">
    <name type="scientific">uncultured Chloroflexota bacterium</name>
    <dbReference type="NCBI Taxonomy" id="166587"/>
    <lineage>
        <taxon>Bacteria</taxon>
        <taxon>Bacillati</taxon>
        <taxon>Chloroflexota</taxon>
        <taxon>environmental samples</taxon>
    </lineage>
</organism>
<dbReference type="NCBIfam" id="TIGR00229">
    <property type="entry name" value="sensory_box"/>
    <property type="match status" value="2"/>
</dbReference>
<feature type="domain" description="PAC" evidence="16">
    <location>
        <begin position="404"/>
        <end position="461"/>
    </location>
</feature>
<comment type="subcellular location">
    <subcellularLocation>
        <location evidence="2">Membrane</location>
        <topology evidence="2">Multi-pass membrane protein</topology>
    </subcellularLocation>
</comment>
<dbReference type="Pfam" id="PF08448">
    <property type="entry name" value="PAS_4"/>
    <property type="match status" value="1"/>
</dbReference>
<keyword evidence="8" id="KW-0418">Kinase</keyword>
<dbReference type="CDD" id="cd00075">
    <property type="entry name" value="HATPase"/>
    <property type="match status" value="1"/>
</dbReference>
<dbReference type="GO" id="GO:0007234">
    <property type="term" value="P:osmosensory signaling via phosphorelay pathway"/>
    <property type="evidence" value="ECO:0007669"/>
    <property type="project" value="TreeGrafter"/>
</dbReference>
<dbReference type="InterPro" id="IPR001610">
    <property type="entry name" value="PAC"/>
</dbReference>
<evidence type="ECO:0000256" key="8">
    <source>
        <dbReference type="ARBA" id="ARBA00022777"/>
    </source>
</evidence>
<keyword evidence="7" id="KW-0547">Nucleotide-binding</keyword>
<keyword evidence="12" id="KW-0472">Membrane</keyword>
<dbReference type="InterPro" id="IPR003594">
    <property type="entry name" value="HATPase_dom"/>
</dbReference>
<feature type="region of interest" description="Disordered" evidence="13">
    <location>
        <begin position="565"/>
        <end position="594"/>
    </location>
</feature>
<dbReference type="EMBL" id="CADCTC010000171">
    <property type="protein sequence ID" value="CAA9268707.1"/>
    <property type="molecule type" value="Genomic_DNA"/>
</dbReference>
<keyword evidence="5" id="KW-0808">Transferase</keyword>
<dbReference type="GO" id="GO:0000156">
    <property type="term" value="F:phosphorelay response regulator activity"/>
    <property type="evidence" value="ECO:0007669"/>
    <property type="project" value="TreeGrafter"/>
</dbReference>
<dbReference type="InterPro" id="IPR005467">
    <property type="entry name" value="His_kinase_dom"/>
</dbReference>
<evidence type="ECO:0000256" key="11">
    <source>
        <dbReference type="ARBA" id="ARBA00023012"/>
    </source>
</evidence>
<dbReference type="InterPro" id="IPR013767">
    <property type="entry name" value="PAS_fold"/>
</dbReference>
<keyword evidence="4" id="KW-0597">Phosphoprotein</keyword>
<dbReference type="SMART" id="SM00387">
    <property type="entry name" value="HATPase_c"/>
    <property type="match status" value="1"/>
</dbReference>
<dbReference type="PRINTS" id="PR00344">
    <property type="entry name" value="BCTRLSENSOR"/>
</dbReference>
<dbReference type="InterPro" id="IPR050351">
    <property type="entry name" value="BphY/WalK/GraS-like"/>
</dbReference>
<dbReference type="PANTHER" id="PTHR42878">
    <property type="entry name" value="TWO-COMPONENT HISTIDINE KINASE"/>
    <property type="match status" value="1"/>
</dbReference>
<gene>
    <name evidence="17" type="ORF">AVDCRST_MAG77-3058</name>
</gene>
<dbReference type="GO" id="GO:0016020">
    <property type="term" value="C:membrane"/>
    <property type="evidence" value="ECO:0007669"/>
    <property type="project" value="UniProtKB-SubCell"/>
</dbReference>
<evidence type="ECO:0000256" key="10">
    <source>
        <dbReference type="ARBA" id="ARBA00022989"/>
    </source>
</evidence>
<dbReference type="SUPFAM" id="SSF55874">
    <property type="entry name" value="ATPase domain of HSP90 chaperone/DNA topoisomerase II/histidine kinase"/>
    <property type="match status" value="1"/>
</dbReference>
<feature type="compositionally biased region" description="Low complexity" evidence="13">
    <location>
        <begin position="574"/>
        <end position="587"/>
    </location>
</feature>
<dbReference type="InterPro" id="IPR000700">
    <property type="entry name" value="PAS-assoc_C"/>
</dbReference>
<sequence>MGDGKRDTGVAPYLPPLADAATRVEQLARGGDLAGVARLLSTHRDEVLRRWLSAAGLQPFLRGVPERTVADHIPVLFDALVALLERSAPRQIDAEAPLDDPEVLAAAQSHARERLDQGLRPTDVVTEFRLLRQEIGRALRRHAAELDGAATGDVLAAELLVHDALDGAIGLALAALTAYVGQAVDQLRGQLAERERLAAELARLAAIVESSGDAIIGLAPDGTITSWNAGAARLYGYAEDEAIGRGIDLIIPPDRRGEVARLLPRALAGESVAPYETVRLAKGGHQVDVSVRLSPIRDAAGRVMGAGLIARDIAARKRAEAALRANETRMRAIVDSALDCIVTMDASGRVTEWNPAAERTFGYTRDAAVGQELAVLIIPPALRDAHRRGLAHFMATGEGPILRKRLELTALRADGAEIPVELTITPIAAHGGLDGPVRPELFTGFVRDLSDRKQAEAERNAFLATLVHDVKSPLTAAKGTAQVLRRWATRGAMPPEQLARRADTIDTSISRAVGRLDELLDVARLQAGEALELRREPVDLVELVLRAVAQFQSGTERHLLHVDVPDLPSEPDVPAATSATSAADTPTAGGGGLVGQWDRARLERVVDNLLSNALKYSPEGGAVTVAVWREPATPATAANPAPQDQQGALPPLPAPPVAWAVFSVTDEGIGIPAQDLPHVFDRLQRAGNVGSIPGSGLGLFAVRQIVEQHGGASTVESTEGRGSTFTVRLPL</sequence>
<dbReference type="Gene3D" id="3.30.450.20">
    <property type="entry name" value="PAS domain"/>
    <property type="match status" value="2"/>
</dbReference>
<dbReference type="SMART" id="SM00091">
    <property type="entry name" value="PAS"/>
    <property type="match status" value="2"/>
</dbReference>
<evidence type="ECO:0000256" key="12">
    <source>
        <dbReference type="ARBA" id="ARBA00023136"/>
    </source>
</evidence>
<evidence type="ECO:0000256" key="5">
    <source>
        <dbReference type="ARBA" id="ARBA00022679"/>
    </source>
</evidence>
<dbReference type="GO" id="GO:0005524">
    <property type="term" value="F:ATP binding"/>
    <property type="evidence" value="ECO:0007669"/>
    <property type="project" value="UniProtKB-KW"/>
</dbReference>
<evidence type="ECO:0000259" key="16">
    <source>
        <dbReference type="PROSITE" id="PS50113"/>
    </source>
</evidence>
<protein>
    <recommendedName>
        <fullName evidence="3">histidine kinase</fullName>
        <ecNumber evidence="3">2.7.13.3</ecNumber>
    </recommendedName>
</protein>
<comment type="catalytic activity">
    <reaction evidence="1">
        <text>ATP + protein L-histidine = ADP + protein N-phospho-L-histidine.</text>
        <dbReference type="EC" id="2.7.13.3"/>
    </reaction>
</comment>
<dbReference type="InterPro" id="IPR003661">
    <property type="entry name" value="HisK_dim/P_dom"/>
</dbReference>
<dbReference type="EC" id="2.7.13.3" evidence="3"/>
<dbReference type="InterPro" id="IPR000014">
    <property type="entry name" value="PAS"/>
</dbReference>
<feature type="domain" description="PAS" evidence="15">
    <location>
        <begin position="326"/>
        <end position="397"/>
    </location>
</feature>
<reference evidence="17" key="1">
    <citation type="submission" date="2020-02" db="EMBL/GenBank/DDBJ databases">
        <authorList>
            <person name="Meier V. D."/>
        </authorList>
    </citation>
    <scope>NUCLEOTIDE SEQUENCE</scope>
    <source>
        <strain evidence="17">AVDCRST_MAG77</strain>
    </source>
</reference>
<dbReference type="InterPro" id="IPR036890">
    <property type="entry name" value="HATPase_C_sf"/>
</dbReference>
<dbReference type="Pfam" id="PF02518">
    <property type="entry name" value="HATPase_c"/>
    <property type="match status" value="1"/>
</dbReference>
<keyword evidence="11" id="KW-0902">Two-component regulatory system</keyword>
<evidence type="ECO:0000256" key="7">
    <source>
        <dbReference type="ARBA" id="ARBA00022741"/>
    </source>
</evidence>
<evidence type="ECO:0000313" key="17">
    <source>
        <dbReference type="EMBL" id="CAA9268707.1"/>
    </source>
</evidence>
<keyword evidence="10" id="KW-1133">Transmembrane helix</keyword>
<keyword evidence="9" id="KW-0067">ATP-binding</keyword>
<evidence type="ECO:0000259" key="14">
    <source>
        <dbReference type="PROSITE" id="PS50109"/>
    </source>
</evidence>
<dbReference type="PANTHER" id="PTHR42878:SF7">
    <property type="entry name" value="SENSOR HISTIDINE KINASE GLRK"/>
    <property type="match status" value="1"/>
</dbReference>
<dbReference type="InterPro" id="IPR004358">
    <property type="entry name" value="Sig_transdc_His_kin-like_C"/>
</dbReference>
<dbReference type="InterPro" id="IPR035965">
    <property type="entry name" value="PAS-like_dom_sf"/>
</dbReference>
<dbReference type="SMART" id="SM00388">
    <property type="entry name" value="HisKA"/>
    <property type="match status" value="1"/>
</dbReference>
<evidence type="ECO:0000256" key="6">
    <source>
        <dbReference type="ARBA" id="ARBA00022692"/>
    </source>
</evidence>
<evidence type="ECO:0000256" key="4">
    <source>
        <dbReference type="ARBA" id="ARBA00022553"/>
    </source>
</evidence>
<feature type="domain" description="PAC" evidence="16">
    <location>
        <begin position="273"/>
        <end position="325"/>
    </location>
</feature>
<dbReference type="SMART" id="SM00086">
    <property type="entry name" value="PAC"/>
    <property type="match status" value="2"/>
</dbReference>
<keyword evidence="6" id="KW-0812">Transmembrane</keyword>
<evidence type="ECO:0000256" key="1">
    <source>
        <dbReference type="ARBA" id="ARBA00000085"/>
    </source>
</evidence>
<dbReference type="PROSITE" id="PS50112">
    <property type="entry name" value="PAS"/>
    <property type="match status" value="2"/>
</dbReference>
<dbReference type="InterPro" id="IPR013656">
    <property type="entry name" value="PAS_4"/>
</dbReference>
<dbReference type="AlphaFoldDB" id="A0A6J4J748"/>
<dbReference type="Gene3D" id="1.10.287.130">
    <property type="match status" value="1"/>
</dbReference>
<evidence type="ECO:0000256" key="9">
    <source>
        <dbReference type="ARBA" id="ARBA00022840"/>
    </source>
</evidence>
<dbReference type="Gene3D" id="3.30.565.10">
    <property type="entry name" value="Histidine kinase-like ATPase, C-terminal domain"/>
    <property type="match status" value="1"/>
</dbReference>
<dbReference type="GO" id="GO:0000155">
    <property type="term" value="F:phosphorelay sensor kinase activity"/>
    <property type="evidence" value="ECO:0007669"/>
    <property type="project" value="InterPro"/>
</dbReference>
<evidence type="ECO:0000256" key="13">
    <source>
        <dbReference type="SAM" id="MobiDB-lite"/>
    </source>
</evidence>
<dbReference type="SUPFAM" id="SSF47384">
    <property type="entry name" value="Homodimeric domain of signal transducing histidine kinase"/>
    <property type="match status" value="1"/>
</dbReference>
<dbReference type="CDD" id="cd00130">
    <property type="entry name" value="PAS"/>
    <property type="match status" value="2"/>
</dbReference>
<dbReference type="GO" id="GO:0006355">
    <property type="term" value="P:regulation of DNA-templated transcription"/>
    <property type="evidence" value="ECO:0007669"/>
    <property type="project" value="InterPro"/>
</dbReference>
<dbReference type="InterPro" id="IPR036097">
    <property type="entry name" value="HisK_dim/P_sf"/>
</dbReference>
<feature type="domain" description="Histidine kinase" evidence="14">
    <location>
        <begin position="465"/>
        <end position="731"/>
    </location>
</feature>
<evidence type="ECO:0000259" key="15">
    <source>
        <dbReference type="PROSITE" id="PS50112"/>
    </source>
</evidence>
<evidence type="ECO:0000256" key="2">
    <source>
        <dbReference type="ARBA" id="ARBA00004141"/>
    </source>
</evidence>
<proteinExistence type="predicted"/>
<dbReference type="Pfam" id="PF00512">
    <property type="entry name" value="HisKA"/>
    <property type="match status" value="1"/>
</dbReference>
<name>A0A6J4J748_9CHLR</name>
<dbReference type="Pfam" id="PF00989">
    <property type="entry name" value="PAS"/>
    <property type="match status" value="1"/>
</dbReference>